<sequence>MADDPDSIPEREMKDFQFRQMKKIRVFESCADLPKERCSLLCVSNRYGLTIAGRERTLKLFWTRDVIAAGRTEGNPNDTVECACAVTADMDVCLHHISLSSDELSLCVCGSGDAAELIMHFYDMRSFLNKQDGQQKRPFCSFRPPASPNTLVQDLKWSPVDASRLAVCLSDGSMMVLDVQDSVTVVAQLPASTGITCVCWSPKGKQVSAGKQDATVVQFTPTLQAKKVIPCPNFYSQDHPVKVLDVLWLSTYTFAVAYAAADGSLETPPELVVVSIPKKDEKRDERYLNFNDLVYGTCTERQHHYYLCHIEDWDLVLAASAAAIEVSIIAKQEDKVNWELWLLEDASRAELPVTENSEDTLPVGVAIDYTSQEDIQLSDEKKVPAAPTLLLLSTDGVLCPFSLLNLNPGVKQLNATAVPLPLDGERAPAAKSSFPAAPVATASSIFPSFPTSSTAAPPPATLSFSAPPPVTSSAPPPYTLPFTAPPSATSSFTAPPPSTSSFSAPPPASFSALPTPTSSFSAPPPTSFTAPPPSTSSFSAPPPASFSALPTATSSFSTPPPASFSAPPPANSSAPPTSSSGFSFSLPPLSSAAPPAFSLGSSSSGFSFNPPKPSSSSAAGFSFSSSTLKEATAAPVPPQRPASMSPIISAPKAPVEPATPAVKMNLTDRFSAVEAPVQPFSLTSTPKPTAESSAPTTAALKPSTHAVLSRVSVPPAAPASSTPSAQPVSVKALEKQLQQKKDSDPVMTGILEEIGLFQKELEDLKSRCRNADFRVGSTDDMRDLRKESENLNTFTLEIKDTTESLHGDISALKTSLLEGFAGAEEARSQSELNQDKDYLQLLYKKPLDPRRDEQLKEIRRLYQYVKFAMEDVNDVLDVEWEKHLEKKKKQRHMIVPQREALFAALANNLDIINQQKQRLDRLTSDLHTLRLYRGSALWSLSSRTPSTPTEQSLDSELESLKDALLKASLETSPKAPAKSPAKMTPVKQSQLRNFLSKRQTPPVRSTAPANLSRSAFLSPQFYEDLDDVSSSSSLSQPVEDPEDSLAVAEEEDEPLPVQLLAPAIPRHPAVVRTPSIQPGFNVQSSPFSRVQSGPINTISTVPKINMDSADSTALATKTVKHGAPPSEKTTPTTIPASQAAARAALSRHMSSQKPGASLTESTLKTVPQVVNVQELKDKGPPVPVSTVISASVPAPAAQVVQQVLATVEANKTSFQGAVKVSAPLAGPAQATAANFVFGGAAKLDAGAASSVCEKNAKSFSFSPASSGFSFTSPSQDNNSTQAKISAPPGKFSFAGSTGAKMAFGSVVSEEPFSFSKVSSPAAAAAAPVISASPEPPKAAKPSTGETLGSFSGLRVGQTEELKESPSGFIFGPPANGSKGFSFNPAQINPTESVTPAESTAEPAKTAPAQAFGSSTFAFKPAEVASPSVKPTFSIPTSSSSSSFPAAAASSFGSLLRAPLPETATNVSAKPEIATSAELAPSADDTQSPAEPCTPKPLTAAESTPPPSTETPIPAESSKPPSPPAAVVSPTPPPSVSPPSESAPLVSEPPLAETVTDTPPETANTSTSAPASTEAPAAPASDKPGSIFAPPPAAAEQVPAVVSTVSPTPVFSSAPSSTSAFGSSAFGSSSASSGFGKPTFGQSAGFGPPAASGSASGFSFGQPAFSASSSSGFGSPAASASTAAPSSVFGPSTASNAGSFSFGATGSGSTASTGTGLFGQSSTSGFGQPSAGFGQGAVFGSNTTTASSSGFSFGQPSGFGSSTSSSSTSVFGQQASGAGVFGQAPSGGLFGSNAGNASSGSGFFSGLGGKPSEDAANKNPFGAPAAAGGFGQPINTGPSNLFGSTGAKGFSFGNSSFGEQKPSGSFSSGGGSVAAQGFGSFSTPTKPAGFGTAPVFGSPPTFGGSPAFGGTPAFGSAPAFSSPQSGSSGKVFGEGTTASNMGGFGFASPSAPSFGSLANQGAGASFGSLAQQQQQQLQQQQLQQQQLQQQQQQQQQQIQQQQQLQQQQLQQQQQQPSAFSAQSGAFSGFSSPSGFGGFGSQNTNQPSSQTFSSWRS</sequence>
<name>A0AC58JMW4_DANRE</name>
<keyword evidence="1" id="KW-1185">Reference proteome</keyword>
<reference evidence="2" key="1">
    <citation type="submission" date="2025-08" db="UniProtKB">
        <authorList>
            <consortium name="RefSeq"/>
        </authorList>
    </citation>
    <scope>IDENTIFICATION</scope>
    <source>
        <strain evidence="2">Tuebingen</strain>
        <tissue evidence="2">Fibroblasts and whole tissue</tissue>
    </source>
</reference>
<protein>
    <submittedName>
        <fullName evidence="2">Nuclear pore complex protein Nup214 isoform X1</fullName>
    </submittedName>
</protein>
<organism evidence="1 2">
    <name type="scientific">Danio rerio</name>
    <name type="common">Zebrafish</name>
    <name type="synonym">Brachydanio rerio</name>
    <dbReference type="NCBI Taxonomy" id="7955"/>
    <lineage>
        <taxon>Eukaryota</taxon>
        <taxon>Metazoa</taxon>
        <taxon>Chordata</taxon>
        <taxon>Craniata</taxon>
        <taxon>Vertebrata</taxon>
        <taxon>Euteleostomi</taxon>
        <taxon>Actinopterygii</taxon>
        <taxon>Neopterygii</taxon>
        <taxon>Teleostei</taxon>
        <taxon>Ostariophysi</taxon>
        <taxon>Cypriniformes</taxon>
        <taxon>Danionidae</taxon>
        <taxon>Danioninae</taxon>
        <taxon>Danio</taxon>
    </lineage>
</organism>
<evidence type="ECO:0000313" key="2">
    <source>
        <dbReference type="RefSeq" id="XP_073807811.1"/>
    </source>
</evidence>
<evidence type="ECO:0000313" key="1">
    <source>
        <dbReference type="Proteomes" id="UP000000437"/>
    </source>
</evidence>
<dbReference type="Proteomes" id="UP000000437">
    <property type="component" value="Chromosome 5"/>
</dbReference>
<dbReference type="RefSeq" id="XP_073807811.1">
    <property type="nucleotide sequence ID" value="XM_073951710.1"/>
</dbReference>
<proteinExistence type="predicted"/>
<accession>A0AC58JMW4</accession>
<gene>
    <name evidence="2" type="primary">nup214</name>
</gene>